<evidence type="ECO:0000256" key="1">
    <source>
        <dbReference type="ARBA" id="ARBA00006974"/>
    </source>
</evidence>
<dbReference type="EMBL" id="KI395019">
    <property type="protein sequence ID" value="ERM99411.1"/>
    <property type="molecule type" value="Genomic_DNA"/>
</dbReference>
<name>W1NR36_AMBTC</name>
<reference evidence="3" key="1">
    <citation type="journal article" date="2013" name="Science">
        <title>The Amborella genome and the evolution of flowering plants.</title>
        <authorList>
            <consortium name="Amborella Genome Project"/>
        </authorList>
    </citation>
    <scope>NUCLEOTIDE SEQUENCE [LARGE SCALE GENOMIC DNA]</scope>
</reference>
<dbReference type="HOGENOM" id="CLU_098106_2_5_1"/>
<dbReference type="GO" id="GO:0009733">
    <property type="term" value="P:response to auxin"/>
    <property type="evidence" value="ECO:0007669"/>
    <property type="project" value="InterPro"/>
</dbReference>
<dbReference type="Gramene" id="ERM99411">
    <property type="protein sequence ID" value="ERM99411"/>
    <property type="gene ID" value="AMTR_s00131p00053580"/>
</dbReference>
<dbReference type="Pfam" id="PF02519">
    <property type="entry name" value="Auxin_inducible"/>
    <property type="match status" value="1"/>
</dbReference>
<dbReference type="OMA" id="RERINWE"/>
<dbReference type="PANTHER" id="PTHR31374">
    <property type="entry name" value="AUXIN-INDUCED PROTEIN-LIKE-RELATED"/>
    <property type="match status" value="1"/>
</dbReference>
<dbReference type="KEGG" id="atr:18427445"/>
<protein>
    <submittedName>
        <fullName evidence="2">Uncharacterized protein</fullName>
    </submittedName>
</protein>
<dbReference type="PANTHER" id="PTHR31374:SF203">
    <property type="entry name" value="AUXIN-RESPONSIVE PROTEIN SAUR71-LIKE"/>
    <property type="match status" value="1"/>
</dbReference>
<accession>W1NR36</accession>
<dbReference type="InterPro" id="IPR003676">
    <property type="entry name" value="SAUR_fam"/>
</dbReference>
<keyword evidence="3" id="KW-1185">Reference proteome</keyword>
<sequence length="122" mass="13929">MPLQRAKLVGALKRWNLKSPRSPRERINWESGMVLPDAVSDFQVGSDDAKEFPTDVHKGFIAVYVGQELRRYVIPVSYLNHSVFMALLQKAEEEFGFTNNGGIKLPCEVAVFEHILWLLKNQ</sequence>
<gene>
    <name evidence="2" type="ORF">AMTR_s00131p00053580</name>
</gene>
<dbReference type="eggNOG" id="ENOG502S0KJ">
    <property type="taxonomic scope" value="Eukaryota"/>
</dbReference>
<dbReference type="Proteomes" id="UP000017836">
    <property type="component" value="Unassembled WGS sequence"/>
</dbReference>
<organism evidence="2 3">
    <name type="scientific">Amborella trichopoda</name>
    <dbReference type="NCBI Taxonomy" id="13333"/>
    <lineage>
        <taxon>Eukaryota</taxon>
        <taxon>Viridiplantae</taxon>
        <taxon>Streptophyta</taxon>
        <taxon>Embryophyta</taxon>
        <taxon>Tracheophyta</taxon>
        <taxon>Spermatophyta</taxon>
        <taxon>Magnoliopsida</taxon>
        <taxon>Amborellales</taxon>
        <taxon>Amborellaceae</taxon>
        <taxon>Amborella</taxon>
    </lineage>
</organism>
<evidence type="ECO:0000313" key="2">
    <source>
        <dbReference type="EMBL" id="ERM99411.1"/>
    </source>
</evidence>
<proteinExistence type="inferred from homology"/>
<dbReference type="AlphaFoldDB" id="W1NR36"/>
<comment type="similarity">
    <text evidence="1">Belongs to the ARG7 family.</text>
</comment>
<dbReference type="OrthoDB" id="1864078at2759"/>
<evidence type="ECO:0000313" key="3">
    <source>
        <dbReference type="Proteomes" id="UP000017836"/>
    </source>
</evidence>